<dbReference type="PANTHER" id="PTHR42034">
    <property type="entry name" value="CHROMOSOME 7, WHOLE GENOME SHOTGUN SEQUENCE-RELATED"/>
    <property type="match status" value="1"/>
</dbReference>
<sequence length="498" mass="54031">MGSLNPNTARSHPAYATLASRPDVQARAFSAVEELCAIFKTLTAPIGKDHLAISAALKLSFPPSVADPIPHIRTAWAATRTHHPHLGSVLNPQDPANGKSSSAGQTILIPTFDAEEWLTNTFSVDTGSSNASVRFKASKNEDYAQCIWIPSSSEVLFQTSHWRFDGNAMMTIAVNFLNVLTQSLARGADAQLDSYTSPVGDGSIAPGADWILDAFNDEESTPAYMRKAADTMFSDMMAGAPSVALPVRKGSDHSAPGDSLRVSLNFGKGKTSQLLASCKSKGITLALATHAALILCSARYPQHPLCKSYGRFAPVDIRKEFPPPYNTPQYSIGEFCAAFPVVVLDVVGENKSFDQVCAELQRSYNGAKQLGFTDDEGRAVSTAKLGAAFIRRVIGLVHAEVPPDMPTTQAVDFSSLGLVEKVLDREYSVADGQLREKVTVEDFWLSTQTIAKAVQCHGWTFRDEFVLQASWNESYYDTAFMAKFLDEVREQLFSGLGI</sequence>
<protein>
    <recommendedName>
        <fullName evidence="3">Condensation domain-containing protein</fullName>
    </recommendedName>
</protein>
<dbReference type="EMBL" id="CP055899">
    <property type="protein sequence ID" value="QKX57707.1"/>
    <property type="molecule type" value="Genomic_DNA"/>
</dbReference>
<name>A0A7H8QUR7_TALRU</name>
<dbReference type="Proteomes" id="UP000509510">
    <property type="component" value="Chromosome II"/>
</dbReference>
<accession>A0A7H8QUR7</accession>
<dbReference type="AlphaFoldDB" id="A0A7H8QUR7"/>
<dbReference type="Gene3D" id="3.30.559.30">
    <property type="entry name" value="Nonribosomal peptide synthetase, condensation domain"/>
    <property type="match status" value="1"/>
</dbReference>
<proteinExistence type="predicted"/>
<dbReference type="SUPFAM" id="SSF52777">
    <property type="entry name" value="CoA-dependent acyltransferases"/>
    <property type="match status" value="1"/>
</dbReference>
<evidence type="ECO:0000313" key="2">
    <source>
        <dbReference type="Proteomes" id="UP000509510"/>
    </source>
</evidence>
<dbReference type="InterPro" id="IPR023213">
    <property type="entry name" value="CAT-like_dom_sf"/>
</dbReference>
<dbReference type="GeneID" id="55992325"/>
<evidence type="ECO:0008006" key="3">
    <source>
        <dbReference type="Google" id="ProtNLM"/>
    </source>
</evidence>
<dbReference type="Gene3D" id="3.30.559.10">
    <property type="entry name" value="Chloramphenicol acetyltransferase-like domain"/>
    <property type="match status" value="1"/>
</dbReference>
<organism evidence="1 2">
    <name type="scientific">Talaromyces rugulosus</name>
    <name type="common">Penicillium rugulosum</name>
    <dbReference type="NCBI Taxonomy" id="121627"/>
    <lineage>
        <taxon>Eukaryota</taxon>
        <taxon>Fungi</taxon>
        <taxon>Dikarya</taxon>
        <taxon>Ascomycota</taxon>
        <taxon>Pezizomycotina</taxon>
        <taxon>Eurotiomycetes</taxon>
        <taxon>Eurotiomycetidae</taxon>
        <taxon>Eurotiales</taxon>
        <taxon>Trichocomaceae</taxon>
        <taxon>Talaromyces</taxon>
        <taxon>Talaromyces sect. Islandici</taxon>
    </lineage>
</organism>
<gene>
    <name evidence="1" type="ORF">TRUGW13939_04825</name>
</gene>
<dbReference type="PANTHER" id="PTHR42034:SF1">
    <property type="entry name" value="CONDENSATION DOMAIN-CONTAINING PROTEIN"/>
    <property type="match status" value="1"/>
</dbReference>
<reference evidence="2" key="1">
    <citation type="submission" date="2020-06" db="EMBL/GenBank/DDBJ databases">
        <title>A chromosome-scale genome assembly of Talaromyces rugulosus W13939.</title>
        <authorList>
            <person name="Wang B."/>
            <person name="Guo L."/>
            <person name="Ye K."/>
            <person name="Wang L."/>
        </authorList>
    </citation>
    <scope>NUCLEOTIDE SEQUENCE [LARGE SCALE GENOMIC DNA]</scope>
    <source>
        <strain evidence="2">W13939</strain>
    </source>
</reference>
<dbReference type="OrthoDB" id="2548233at2759"/>
<keyword evidence="2" id="KW-1185">Reference proteome</keyword>
<dbReference type="RefSeq" id="XP_035343885.1">
    <property type="nucleotide sequence ID" value="XM_035487992.1"/>
</dbReference>
<evidence type="ECO:0000313" key="1">
    <source>
        <dbReference type="EMBL" id="QKX57707.1"/>
    </source>
</evidence>
<dbReference type="KEGG" id="trg:TRUGW13939_04825"/>